<dbReference type="Gene3D" id="3.40.710.10">
    <property type="entry name" value="DD-peptidase/beta-lactamase superfamily"/>
    <property type="match status" value="1"/>
</dbReference>
<dbReference type="RefSeq" id="WP_179462064.1">
    <property type="nucleotide sequence ID" value="NZ_JACBZX010000001.1"/>
</dbReference>
<name>A0A852X5C0_9MICO</name>
<dbReference type="Proteomes" id="UP000592181">
    <property type="component" value="Unassembled WGS sequence"/>
</dbReference>
<dbReference type="SUPFAM" id="SSF56601">
    <property type="entry name" value="beta-lactamase/transpeptidase-like"/>
    <property type="match status" value="1"/>
</dbReference>
<gene>
    <name evidence="1" type="ORF">BJY28_001049</name>
</gene>
<dbReference type="InterPro" id="IPR012338">
    <property type="entry name" value="Beta-lactam/transpept-like"/>
</dbReference>
<evidence type="ECO:0008006" key="3">
    <source>
        <dbReference type="Google" id="ProtNLM"/>
    </source>
</evidence>
<organism evidence="1 2">
    <name type="scientific">Janibacter alkaliphilus</name>
    <dbReference type="NCBI Taxonomy" id="1069963"/>
    <lineage>
        <taxon>Bacteria</taxon>
        <taxon>Bacillati</taxon>
        <taxon>Actinomycetota</taxon>
        <taxon>Actinomycetes</taxon>
        <taxon>Micrococcales</taxon>
        <taxon>Intrasporangiaceae</taxon>
        <taxon>Janibacter</taxon>
    </lineage>
</organism>
<evidence type="ECO:0000313" key="2">
    <source>
        <dbReference type="Proteomes" id="UP000592181"/>
    </source>
</evidence>
<accession>A0A852X5C0</accession>
<dbReference type="AlphaFoldDB" id="A0A852X5C0"/>
<reference evidence="1 2" key="1">
    <citation type="submission" date="2020-07" db="EMBL/GenBank/DDBJ databases">
        <title>Sequencing the genomes of 1000 actinobacteria strains.</title>
        <authorList>
            <person name="Klenk H.-P."/>
        </authorList>
    </citation>
    <scope>NUCLEOTIDE SEQUENCE [LARGE SCALE GENOMIC DNA]</scope>
    <source>
        <strain evidence="1 2">DSM 24723</strain>
    </source>
</reference>
<protein>
    <recommendedName>
        <fullName evidence="3">Beta-lactamase enzyme family protein</fullName>
    </recommendedName>
</protein>
<sequence>MSSTPSPTTGLPTALQRDLEQVAGRYADEQVAVAVLPVGADADREVEVVADADPERLFGWSTTKVPVALAADRAADETSAPTITADTELALTISDNDAAYRLWATLGGGQVSADAVEDILREAGDSRTQVPPNGTTEGYTPFGQTRWGIADQARFAAGLPCLDGAKAVTGPMGEIQESQRWGFGAVDGAIFKGGWGPTDAGYVVRQMAVIPDADGGRTAVTMQTVTPTFEEGTAVLDEIAAVIAEHQQQLPGGRCG</sequence>
<keyword evidence="2" id="KW-1185">Reference proteome</keyword>
<evidence type="ECO:0000313" key="1">
    <source>
        <dbReference type="EMBL" id="NYG36580.1"/>
    </source>
</evidence>
<comment type="caution">
    <text evidence="1">The sequence shown here is derived from an EMBL/GenBank/DDBJ whole genome shotgun (WGS) entry which is preliminary data.</text>
</comment>
<proteinExistence type="predicted"/>
<dbReference type="EMBL" id="JACBZX010000001">
    <property type="protein sequence ID" value="NYG36580.1"/>
    <property type="molecule type" value="Genomic_DNA"/>
</dbReference>